<sequence length="403" mass="44389">MPVSRLSKGDYNGGKDWPGGDLVTSLYRRSAVAAATALALFIGTPSMALAATVSGNSAPAVTSLPAYYGFTKTVTITNTGNAPALNVTARVVLLAPPTAYAHVTLSGYSQEPSSTYKDSYGNLIGEYRWSEIQPHQSITLTLHYQATSSDVSYHLPSTYGSYNTASKVYREYTNPHLEAKQVDTDAAPIKAEVQALVGNMTNPYQRAQTLFNWVAQNIRYNYSLQASGSALATLESRLGICSDIADLYVSMLRTDGIPARLIGGYVTNNGDGQGGFHQWVEFYLPHTGWVVADPTWGKYGYFASLQDDWHIPLYDGIRPDISVHWRYAKSQTASPYLAIHYHYQFNTEQSPAASRHVKLPLVSVTPPVAKHQMVARTVESEWQRVLSAVRQYFLRLKIALESL</sequence>
<dbReference type="PANTHER" id="PTHR33490">
    <property type="entry name" value="BLR5614 PROTEIN-RELATED"/>
    <property type="match status" value="1"/>
</dbReference>
<reference evidence="2 3" key="1">
    <citation type="submission" date="2020-04" db="EMBL/GenBank/DDBJ databases">
        <authorList>
            <person name="Zhang R."/>
            <person name="Schippers A."/>
        </authorList>
    </citation>
    <scope>NUCLEOTIDE SEQUENCE [LARGE SCALE GENOMIC DNA]</scope>
    <source>
        <strain evidence="2 3">DSM 109850</strain>
    </source>
</reference>
<dbReference type="EMBL" id="JABBVZ010000025">
    <property type="protein sequence ID" value="NMP22557.1"/>
    <property type="molecule type" value="Genomic_DNA"/>
</dbReference>
<dbReference type="SUPFAM" id="SSF54001">
    <property type="entry name" value="Cysteine proteinases"/>
    <property type="match status" value="1"/>
</dbReference>
<dbReference type="InterPro" id="IPR038765">
    <property type="entry name" value="Papain-like_cys_pep_sf"/>
</dbReference>
<gene>
    <name evidence="2" type="ORF">HIJ39_09355</name>
</gene>
<dbReference type="InterPro" id="IPR002931">
    <property type="entry name" value="Transglutaminase-like"/>
</dbReference>
<proteinExistence type="predicted"/>
<feature type="domain" description="Transglutaminase-like" evidence="1">
    <location>
        <begin position="233"/>
        <end position="296"/>
    </location>
</feature>
<dbReference type="Pfam" id="PF01841">
    <property type="entry name" value="Transglut_core"/>
    <property type="match status" value="1"/>
</dbReference>
<protein>
    <submittedName>
        <fullName evidence="2">Transglutaminase domain-containing protein</fullName>
    </submittedName>
</protein>
<dbReference type="Gene3D" id="3.10.620.30">
    <property type="match status" value="1"/>
</dbReference>
<organism evidence="2 3">
    <name type="scientific">Sulfobacillus harzensis</name>
    <dbReference type="NCBI Taxonomy" id="2729629"/>
    <lineage>
        <taxon>Bacteria</taxon>
        <taxon>Bacillati</taxon>
        <taxon>Bacillota</taxon>
        <taxon>Clostridia</taxon>
        <taxon>Eubacteriales</taxon>
        <taxon>Clostridiales Family XVII. Incertae Sedis</taxon>
        <taxon>Sulfobacillus</taxon>
    </lineage>
</organism>
<dbReference type="AlphaFoldDB" id="A0A7Y0L3B8"/>
<comment type="caution">
    <text evidence="2">The sequence shown here is derived from an EMBL/GenBank/DDBJ whole genome shotgun (WGS) entry which is preliminary data.</text>
</comment>
<evidence type="ECO:0000313" key="3">
    <source>
        <dbReference type="Proteomes" id="UP000533476"/>
    </source>
</evidence>
<evidence type="ECO:0000313" key="2">
    <source>
        <dbReference type="EMBL" id="NMP22557.1"/>
    </source>
</evidence>
<name>A0A7Y0L3B8_9FIRM</name>
<evidence type="ECO:0000259" key="1">
    <source>
        <dbReference type="SMART" id="SM00460"/>
    </source>
</evidence>
<dbReference type="Proteomes" id="UP000533476">
    <property type="component" value="Unassembled WGS sequence"/>
</dbReference>
<accession>A0A7Y0L3B8</accession>
<dbReference type="SMART" id="SM00460">
    <property type="entry name" value="TGc"/>
    <property type="match status" value="1"/>
</dbReference>
<keyword evidence="3" id="KW-1185">Reference proteome</keyword>